<protein>
    <submittedName>
        <fullName evidence="3">Galactose oxidase</fullName>
    </submittedName>
</protein>
<evidence type="ECO:0000256" key="1">
    <source>
        <dbReference type="ARBA" id="ARBA00022441"/>
    </source>
</evidence>
<evidence type="ECO:0000256" key="2">
    <source>
        <dbReference type="ARBA" id="ARBA00022737"/>
    </source>
</evidence>
<dbReference type="PANTHER" id="PTHR46344">
    <property type="entry name" value="OS02G0202900 PROTEIN"/>
    <property type="match status" value="1"/>
</dbReference>
<dbReference type="Proteomes" id="UP000800235">
    <property type="component" value="Unassembled WGS sequence"/>
</dbReference>
<feature type="non-terminal residue" evidence="3">
    <location>
        <position position="1"/>
    </location>
</feature>
<dbReference type="Pfam" id="PF24681">
    <property type="entry name" value="Kelch_KLHDC2_KLHL20_DRC7"/>
    <property type="match status" value="1"/>
</dbReference>
<keyword evidence="1" id="KW-0880">Kelch repeat</keyword>
<dbReference type="Gene3D" id="2.120.10.80">
    <property type="entry name" value="Kelch-type beta propeller"/>
    <property type="match status" value="2"/>
</dbReference>
<proteinExistence type="predicted"/>
<dbReference type="PANTHER" id="PTHR46344:SF27">
    <property type="entry name" value="KELCH REPEAT SUPERFAMILY PROTEIN"/>
    <property type="match status" value="1"/>
</dbReference>
<dbReference type="InterPro" id="IPR006652">
    <property type="entry name" value="Kelch_1"/>
</dbReference>
<dbReference type="OrthoDB" id="45365at2759"/>
<comment type="caution">
    <text evidence="3">The sequence shown here is derived from an EMBL/GenBank/DDBJ whole genome shotgun (WGS) entry which is preliminary data.</text>
</comment>
<accession>A0A9P4NH88</accession>
<sequence length="283" mass="29570">LPPLPAPRQEHSVVSSGNAIYIIGGLRGTPSTFTAEVEAYNTTSRTYSTLPPLPSPVHHPNAASYNGKLYYLGGLTASGSNFAESKADGRVLVYDTATGINGTWKDVAPMVNARGGAAIGVYDGKIWLAGGLSAYRRGSDIVDVYDIASDTWTPNPELKLPEQRDHAGSAVVDGVLYVVGGRVSIPDQNRDTVFALDLKNPTKWTTRAVMPVARGGLAAAAAGGKIYSFGGEGNKNSAKGVFGDVAIYDVVKDSWENAPQMEKPRHGFGAATVGGKVYVAGGG</sequence>
<dbReference type="SUPFAM" id="SSF117281">
    <property type="entry name" value="Kelch motif"/>
    <property type="match status" value="2"/>
</dbReference>
<dbReference type="InterPro" id="IPR015915">
    <property type="entry name" value="Kelch-typ_b-propeller"/>
</dbReference>
<dbReference type="Pfam" id="PF01344">
    <property type="entry name" value="Kelch_1"/>
    <property type="match status" value="1"/>
</dbReference>
<evidence type="ECO:0000313" key="3">
    <source>
        <dbReference type="EMBL" id="KAF2421132.1"/>
    </source>
</evidence>
<reference evidence="3" key="1">
    <citation type="journal article" date="2020" name="Stud. Mycol.">
        <title>101 Dothideomycetes genomes: a test case for predicting lifestyles and emergence of pathogens.</title>
        <authorList>
            <person name="Haridas S."/>
            <person name="Albert R."/>
            <person name="Binder M."/>
            <person name="Bloem J."/>
            <person name="Labutti K."/>
            <person name="Salamov A."/>
            <person name="Andreopoulos B."/>
            <person name="Baker S."/>
            <person name="Barry K."/>
            <person name="Bills G."/>
            <person name="Bluhm B."/>
            <person name="Cannon C."/>
            <person name="Castanera R."/>
            <person name="Culley D."/>
            <person name="Daum C."/>
            <person name="Ezra D."/>
            <person name="Gonzalez J."/>
            <person name="Henrissat B."/>
            <person name="Kuo A."/>
            <person name="Liang C."/>
            <person name="Lipzen A."/>
            <person name="Lutzoni F."/>
            <person name="Magnuson J."/>
            <person name="Mondo S."/>
            <person name="Nolan M."/>
            <person name="Ohm R."/>
            <person name="Pangilinan J."/>
            <person name="Park H.-J."/>
            <person name="Ramirez L."/>
            <person name="Alfaro M."/>
            <person name="Sun H."/>
            <person name="Tritt A."/>
            <person name="Yoshinaga Y."/>
            <person name="Zwiers L.-H."/>
            <person name="Turgeon B."/>
            <person name="Goodwin S."/>
            <person name="Spatafora J."/>
            <person name="Crous P."/>
            <person name="Grigoriev I."/>
        </authorList>
    </citation>
    <scope>NUCLEOTIDE SEQUENCE</scope>
    <source>
        <strain evidence="3">CBS 130266</strain>
    </source>
</reference>
<dbReference type="AlphaFoldDB" id="A0A9P4NH88"/>
<keyword evidence="2" id="KW-0677">Repeat</keyword>
<keyword evidence="4" id="KW-1185">Reference proteome</keyword>
<evidence type="ECO:0000313" key="4">
    <source>
        <dbReference type="Proteomes" id="UP000800235"/>
    </source>
</evidence>
<name>A0A9P4NH88_9PEZI</name>
<organism evidence="3 4">
    <name type="scientific">Tothia fuscella</name>
    <dbReference type="NCBI Taxonomy" id="1048955"/>
    <lineage>
        <taxon>Eukaryota</taxon>
        <taxon>Fungi</taxon>
        <taxon>Dikarya</taxon>
        <taxon>Ascomycota</taxon>
        <taxon>Pezizomycotina</taxon>
        <taxon>Dothideomycetes</taxon>
        <taxon>Pleosporomycetidae</taxon>
        <taxon>Venturiales</taxon>
        <taxon>Cylindrosympodiaceae</taxon>
        <taxon>Tothia</taxon>
    </lineage>
</organism>
<dbReference type="EMBL" id="MU007101">
    <property type="protein sequence ID" value="KAF2421132.1"/>
    <property type="molecule type" value="Genomic_DNA"/>
</dbReference>
<gene>
    <name evidence="3" type="ORF">EJ08DRAFT_569609</name>
</gene>
<dbReference type="SMART" id="SM00612">
    <property type="entry name" value="Kelch"/>
    <property type="match status" value="5"/>
</dbReference>
<feature type="non-terminal residue" evidence="3">
    <location>
        <position position="283"/>
    </location>
</feature>